<sequence>MGESDSAEVFEIIMDGSDVVVTEEQAASPVRPNGDANNKYGIDDADDSDNDSTYDAELTWRSDPKVSLSDWTVQVVPKGSTSYMTYHCHKSVLAVGPRRSHFFATTFAETDQKKSSFNNRRHANDDVDPCDFLQDTLTMPGSQLVDYTDHGSNTTRLEVERLAAQAFPVLLDYMYSSHGDLDINTENATALFALSAQLGIKSLRRKVKDFWTRDMCMDNISTYYAHARVFKDNKMLSYAEEYCAKHIFEVTETLVVEILTAVDPHFFLRVVTSSAMQGDEQATLRLSLLIAVYGNIHKNELTPSIFLRLTAATHLPTVEVKAATVLLELEDDICQTSDRMTSLKERALSVISKNWEEALFVPAPTNPENEDRQTVVDGKICTLPRVSAHALDVFTRQVISQAKRDRSSGAQELKDLRAFKIEHKVAADREDQLKKDLEAAKAEIAELKETQEKMIKLHKSETENLRQAKSKLQAEVSELRKAQAIHDDMKKLKRVANGGASSLLRPKDNHQ</sequence>
<dbReference type="Gene3D" id="3.30.710.10">
    <property type="entry name" value="Potassium Channel Kv1.1, Chain A"/>
    <property type="match status" value="1"/>
</dbReference>
<dbReference type="PANTHER" id="PTHR24410">
    <property type="entry name" value="HL07962P-RELATED"/>
    <property type="match status" value="1"/>
</dbReference>
<dbReference type="InterPro" id="IPR000210">
    <property type="entry name" value="BTB/POZ_dom"/>
</dbReference>
<feature type="domain" description="BTB" evidence="3">
    <location>
        <begin position="69"/>
        <end position="183"/>
    </location>
</feature>
<protein>
    <recommendedName>
        <fullName evidence="3">BTB domain-containing protein</fullName>
    </recommendedName>
</protein>
<evidence type="ECO:0000256" key="2">
    <source>
        <dbReference type="SAM" id="MobiDB-lite"/>
    </source>
</evidence>
<dbReference type="PROSITE" id="PS50097">
    <property type="entry name" value="BTB"/>
    <property type="match status" value="1"/>
</dbReference>
<dbReference type="InterPro" id="IPR051481">
    <property type="entry name" value="BTB-POZ/Galectin-3-binding"/>
</dbReference>
<keyword evidence="1" id="KW-0175">Coiled coil</keyword>
<feature type="coiled-coil region" evidence="1">
    <location>
        <begin position="423"/>
        <end position="485"/>
    </location>
</feature>
<evidence type="ECO:0000256" key="1">
    <source>
        <dbReference type="SAM" id="Coils"/>
    </source>
</evidence>
<dbReference type="AlphaFoldDB" id="A0A7S3L643"/>
<accession>A0A7S3L643</accession>
<organism evidence="4">
    <name type="scientific">Amphora coffeiformis</name>
    <dbReference type="NCBI Taxonomy" id="265554"/>
    <lineage>
        <taxon>Eukaryota</taxon>
        <taxon>Sar</taxon>
        <taxon>Stramenopiles</taxon>
        <taxon>Ochrophyta</taxon>
        <taxon>Bacillariophyta</taxon>
        <taxon>Bacillariophyceae</taxon>
        <taxon>Bacillariophycidae</taxon>
        <taxon>Thalassiophysales</taxon>
        <taxon>Catenulaceae</taxon>
        <taxon>Amphora</taxon>
    </lineage>
</organism>
<dbReference type="PANTHER" id="PTHR24410:SF23">
    <property type="entry name" value="BTB DOMAIN-CONTAINING PROTEIN-RELATED"/>
    <property type="match status" value="1"/>
</dbReference>
<evidence type="ECO:0000259" key="3">
    <source>
        <dbReference type="PROSITE" id="PS50097"/>
    </source>
</evidence>
<dbReference type="EMBL" id="HBIM01010077">
    <property type="protein sequence ID" value="CAE0411046.1"/>
    <property type="molecule type" value="Transcribed_RNA"/>
</dbReference>
<proteinExistence type="predicted"/>
<dbReference type="SUPFAM" id="SSF54695">
    <property type="entry name" value="POZ domain"/>
    <property type="match status" value="1"/>
</dbReference>
<reference evidence="4" key="1">
    <citation type="submission" date="2021-01" db="EMBL/GenBank/DDBJ databases">
        <authorList>
            <person name="Corre E."/>
            <person name="Pelletier E."/>
            <person name="Niang G."/>
            <person name="Scheremetjew M."/>
            <person name="Finn R."/>
            <person name="Kale V."/>
            <person name="Holt S."/>
            <person name="Cochrane G."/>
            <person name="Meng A."/>
            <person name="Brown T."/>
            <person name="Cohen L."/>
        </authorList>
    </citation>
    <scope>NUCLEOTIDE SEQUENCE</scope>
    <source>
        <strain evidence="4">CCMP127</strain>
    </source>
</reference>
<gene>
    <name evidence="4" type="ORF">ACOF00016_LOCUS8446</name>
</gene>
<dbReference type="CDD" id="cd18186">
    <property type="entry name" value="BTB_POZ_ZBTB_KLHL-like"/>
    <property type="match status" value="1"/>
</dbReference>
<name>A0A7S3L643_9STRA</name>
<feature type="compositionally biased region" description="Acidic residues" evidence="2">
    <location>
        <begin position="43"/>
        <end position="54"/>
    </location>
</feature>
<feature type="region of interest" description="Disordered" evidence="2">
    <location>
        <begin position="22"/>
        <end position="54"/>
    </location>
</feature>
<evidence type="ECO:0000313" key="4">
    <source>
        <dbReference type="EMBL" id="CAE0411046.1"/>
    </source>
</evidence>
<dbReference type="InterPro" id="IPR011333">
    <property type="entry name" value="SKP1/BTB/POZ_sf"/>
</dbReference>